<dbReference type="AlphaFoldDB" id="A0A7J0BHU3"/>
<name>A0A7J0BHU3_9BACT</name>
<evidence type="ECO:0000256" key="1">
    <source>
        <dbReference type="SAM" id="Coils"/>
    </source>
</evidence>
<evidence type="ECO:0000256" key="2">
    <source>
        <dbReference type="SAM" id="Phobius"/>
    </source>
</evidence>
<dbReference type="Proteomes" id="UP000503840">
    <property type="component" value="Unassembled WGS sequence"/>
</dbReference>
<dbReference type="EMBL" id="BLVO01000012">
    <property type="protein sequence ID" value="GFM32791.1"/>
    <property type="molecule type" value="Genomic_DNA"/>
</dbReference>
<keyword evidence="2" id="KW-1133">Transmembrane helix</keyword>
<keyword evidence="2" id="KW-0812">Transmembrane</keyword>
<feature type="transmembrane region" description="Helical" evidence="2">
    <location>
        <begin position="28"/>
        <end position="51"/>
    </location>
</feature>
<sequence>MNEKYSVLFMRDDTKVHRFRISPMWLKLLIWMQLVLVISTSLGVYAGYTYWDQNAALRNERADLQRELRATQVQLERLENIEQILQSNDPEELQSLFGTMSIEDSSKEKPTVDLSSLLATEDVQLVSVENVMLKPAEDGTIRLSFDINNLDTAKTIDGITTLSIVGRDGQVFSINADSKDLKFTISRFKKVVTSFSLPETTTLKDLYALRIAINTDNKTVLKDLFPIESILQ</sequence>
<gene>
    <name evidence="3" type="ORF">DSM101010T_11560</name>
</gene>
<reference evidence="3 4" key="1">
    <citation type="submission" date="2020-05" db="EMBL/GenBank/DDBJ databases">
        <title>Draft genome sequence of Desulfovibrio sp. strain HN2T.</title>
        <authorList>
            <person name="Ueno A."/>
            <person name="Tamazawa S."/>
            <person name="Tamamura S."/>
            <person name="Murakami T."/>
            <person name="Kiyama T."/>
            <person name="Inomata H."/>
            <person name="Amano Y."/>
            <person name="Miyakawa K."/>
            <person name="Tamaki H."/>
            <person name="Naganuma T."/>
            <person name="Kaneko K."/>
        </authorList>
    </citation>
    <scope>NUCLEOTIDE SEQUENCE [LARGE SCALE GENOMIC DNA]</scope>
    <source>
        <strain evidence="3 4">HN2</strain>
    </source>
</reference>
<keyword evidence="4" id="KW-1185">Reference proteome</keyword>
<evidence type="ECO:0000313" key="3">
    <source>
        <dbReference type="EMBL" id="GFM32791.1"/>
    </source>
</evidence>
<feature type="coiled-coil region" evidence="1">
    <location>
        <begin position="54"/>
        <end position="88"/>
    </location>
</feature>
<keyword evidence="2" id="KW-0472">Membrane</keyword>
<protein>
    <submittedName>
        <fullName evidence="3">Uncharacterized protein</fullName>
    </submittedName>
</protein>
<proteinExistence type="predicted"/>
<accession>A0A7J0BHU3</accession>
<keyword evidence="1" id="KW-0175">Coiled coil</keyword>
<organism evidence="3 4">
    <name type="scientific">Desulfovibrio subterraneus</name>
    <dbReference type="NCBI Taxonomy" id="2718620"/>
    <lineage>
        <taxon>Bacteria</taxon>
        <taxon>Pseudomonadati</taxon>
        <taxon>Thermodesulfobacteriota</taxon>
        <taxon>Desulfovibrionia</taxon>
        <taxon>Desulfovibrionales</taxon>
        <taxon>Desulfovibrionaceae</taxon>
        <taxon>Desulfovibrio</taxon>
    </lineage>
</organism>
<dbReference type="RefSeq" id="WP_174404466.1">
    <property type="nucleotide sequence ID" value="NZ_BLVO01000012.1"/>
</dbReference>
<evidence type="ECO:0000313" key="4">
    <source>
        <dbReference type="Proteomes" id="UP000503840"/>
    </source>
</evidence>
<comment type="caution">
    <text evidence="3">The sequence shown here is derived from an EMBL/GenBank/DDBJ whole genome shotgun (WGS) entry which is preliminary data.</text>
</comment>